<evidence type="ECO:0000313" key="10">
    <source>
        <dbReference type="Proteomes" id="UP000023268"/>
    </source>
</evidence>
<dbReference type="AlphaFoldDB" id="A0A016XKF1"/>
<organism evidence="9 10">
    <name type="scientific">Hylemonella gracilis str. Niagara R</name>
    <dbReference type="NCBI Taxonomy" id="1458275"/>
    <lineage>
        <taxon>Bacteria</taxon>
        <taxon>Pseudomonadati</taxon>
        <taxon>Pseudomonadota</taxon>
        <taxon>Betaproteobacteria</taxon>
        <taxon>Burkholderiales</taxon>
        <taxon>Comamonadaceae</taxon>
        <taxon>Hylemonella</taxon>
    </lineage>
</organism>
<dbReference type="OrthoDB" id="140919at2"/>
<dbReference type="PROSITE" id="PS00765">
    <property type="entry name" value="P_GLUCOSE_ISOMERASE_1"/>
    <property type="match status" value="1"/>
</dbReference>
<protein>
    <recommendedName>
        <fullName evidence="7">Glucose-6-phosphate isomerase</fullName>
        <shortName evidence="7">GPI</shortName>
        <ecNumber evidence="7">5.3.1.9</ecNumber>
    </recommendedName>
    <alternativeName>
        <fullName evidence="7">Phosphoglucose isomerase</fullName>
        <shortName evidence="7">PGI</shortName>
    </alternativeName>
    <alternativeName>
        <fullName evidence="7">Phosphohexose isomerase</fullName>
        <shortName evidence="7">PHI</shortName>
    </alternativeName>
</protein>
<comment type="function">
    <text evidence="7">Catalyzes the reversible isomerization of glucose-6-phosphate to fructose-6-phosphate.</text>
</comment>
<dbReference type="PRINTS" id="PR00662">
    <property type="entry name" value="G6PISOMERASE"/>
</dbReference>
<proteinExistence type="inferred from homology"/>
<dbReference type="HAMAP" id="MF_00473">
    <property type="entry name" value="G6P_isomerase"/>
    <property type="match status" value="1"/>
</dbReference>
<dbReference type="InterPro" id="IPR018189">
    <property type="entry name" value="Phosphoglucose_isomerase_CS"/>
</dbReference>
<sequence>MTTQATRCDRAPAWGLLQDLYERQGRALDLREAFARDAGRFERYSLQAPQVFADLSKNLVDDEINDALTELARQCGLEAQRDAMFAGEHVNRTEDRAAMHWLLRHPRSAALGLPDSLRPALTEVHTVLDAMLAYAESVRTDADITDVVNIGIGGSDLGPLLAVQALDPYVDHRKRYHFVSSVDGHELSAVLRSLRPERTVFLVASKTFTTMETMTNACTARDWFLGKIGYHDEPRNPADMARYMERHFCALTSNTAAAAAFGATRTFPFWDWVGGRYSMWSSIGLMIAIAVGAERFRALLAGAHAMDRHFREAPLEKNLPVRMALLDIWHRNFHGFGSRNIAPYHSGLSCLPAYLQQLAMESNGKRVDMAGETLPYATAPVVWGEPAANGQHAYFQMLHQGSDVIPMEFVAVKRALHDLPGHHVKLLANALAQAQAFMQGRHTEDGHRHMPGNRPSTFLLLEALTPESLGALIALYEHRVFAAGALWGINSFDQFGVELGKVLALDIEPRLTSGDASGLDGSTAGLLARLRA</sequence>
<comment type="caution">
    <text evidence="9">The sequence shown here is derived from an EMBL/GenBank/DDBJ whole genome shotgun (WGS) entry which is preliminary data.</text>
</comment>
<dbReference type="UniPathway" id="UPA00109">
    <property type="reaction ID" value="UER00181"/>
</dbReference>
<comment type="pathway">
    <text evidence="1 7 8">Carbohydrate degradation; glycolysis; D-glyceraldehyde 3-phosphate and glycerone phosphate from D-glucose: step 2/4.</text>
</comment>
<dbReference type="eggNOG" id="COG0166">
    <property type="taxonomic scope" value="Bacteria"/>
</dbReference>
<evidence type="ECO:0000256" key="6">
    <source>
        <dbReference type="ARBA" id="ARBA00029321"/>
    </source>
</evidence>
<evidence type="ECO:0000256" key="5">
    <source>
        <dbReference type="ARBA" id="ARBA00023235"/>
    </source>
</evidence>
<reference evidence="9 10" key="1">
    <citation type="submission" date="2014-02" db="EMBL/GenBank/DDBJ databases">
        <title>Draft Genome of Hylemonella gracilis isolated from the Niagara River.</title>
        <authorList>
            <person name="Pawlowski D.R."/>
            <person name="Koudelka G.B."/>
        </authorList>
    </citation>
    <scope>NUCLEOTIDE SEQUENCE [LARGE SCALE GENOMIC DNA]</scope>
    <source>
        <strain evidence="9 10">Niagara R</strain>
    </source>
</reference>
<dbReference type="EMBL" id="JEMG01000001">
    <property type="protein sequence ID" value="EYC52336.1"/>
    <property type="molecule type" value="Genomic_DNA"/>
</dbReference>
<dbReference type="InterPro" id="IPR001672">
    <property type="entry name" value="G6P_Isomerase"/>
</dbReference>
<dbReference type="GO" id="GO:0006094">
    <property type="term" value="P:gluconeogenesis"/>
    <property type="evidence" value="ECO:0007669"/>
    <property type="project" value="UniProtKB-UniRule"/>
</dbReference>
<evidence type="ECO:0000256" key="2">
    <source>
        <dbReference type="ARBA" id="ARBA00006604"/>
    </source>
</evidence>
<dbReference type="NCBIfam" id="NF001211">
    <property type="entry name" value="PRK00179.1"/>
    <property type="match status" value="1"/>
</dbReference>
<feature type="active site" evidence="7">
    <location>
        <position position="392"/>
    </location>
</feature>
<keyword evidence="5 7" id="KW-0413">Isomerase</keyword>
<dbReference type="PROSITE" id="PS51463">
    <property type="entry name" value="P_GLUCOSE_ISOMERASE_3"/>
    <property type="match status" value="1"/>
</dbReference>
<evidence type="ECO:0000256" key="4">
    <source>
        <dbReference type="ARBA" id="ARBA00023152"/>
    </source>
</evidence>
<dbReference type="Proteomes" id="UP000023268">
    <property type="component" value="Unassembled WGS sequence"/>
</dbReference>
<comment type="similarity">
    <text evidence="2 7 8">Belongs to the GPI family.</text>
</comment>
<dbReference type="GO" id="GO:0097367">
    <property type="term" value="F:carbohydrate derivative binding"/>
    <property type="evidence" value="ECO:0007669"/>
    <property type="project" value="InterPro"/>
</dbReference>
<dbReference type="EC" id="5.3.1.9" evidence="7"/>
<keyword evidence="3 7" id="KW-0312">Gluconeogenesis</keyword>
<dbReference type="InterPro" id="IPR035476">
    <property type="entry name" value="SIS_PGI_1"/>
</dbReference>
<feature type="active site" evidence="7">
    <location>
        <position position="501"/>
    </location>
</feature>
<feature type="active site" description="Proton donor" evidence="7">
    <location>
        <position position="361"/>
    </location>
</feature>
<dbReference type="STRING" id="1458275.AZ34_15580"/>
<dbReference type="PANTHER" id="PTHR11469">
    <property type="entry name" value="GLUCOSE-6-PHOSPHATE ISOMERASE"/>
    <property type="match status" value="1"/>
</dbReference>
<dbReference type="GO" id="GO:0005829">
    <property type="term" value="C:cytosol"/>
    <property type="evidence" value="ECO:0007669"/>
    <property type="project" value="TreeGrafter"/>
</dbReference>
<dbReference type="CDD" id="cd05016">
    <property type="entry name" value="SIS_PGI_2"/>
    <property type="match status" value="1"/>
</dbReference>
<evidence type="ECO:0000256" key="7">
    <source>
        <dbReference type="HAMAP-Rule" id="MF_00473"/>
    </source>
</evidence>
<dbReference type="GO" id="GO:0048029">
    <property type="term" value="F:monosaccharide binding"/>
    <property type="evidence" value="ECO:0007669"/>
    <property type="project" value="TreeGrafter"/>
</dbReference>
<keyword evidence="7" id="KW-0963">Cytoplasm</keyword>
<dbReference type="InterPro" id="IPR035482">
    <property type="entry name" value="SIS_PGI_2"/>
</dbReference>
<comment type="subcellular location">
    <subcellularLocation>
        <location evidence="7">Cytoplasm</location>
    </subcellularLocation>
</comment>
<dbReference type="SUPFAM" id="SSF53697">
    <property type="entry name" value="SIS domain"/>
    <property type="match status" value="1"/>
</dbReference>
<dbReference type="PANTHER" id="PTHR11469:SF1">
    <property type="entry name" value="GLUCOSE-6-PHOSPHATE ISOMERASE"/>
    <property type="match status" value="1"/>
</dbReference>
<comment type="catalytic activity">
    <reaction evidence="6 7 8">
        <text>alpha-D-glucose 6-phosphate = beta-D-fructose 6-phosphate</text>
        <dbReference type="Rhea" id="RHEA:11816"/>
        <dbReference type="ChEBI" id="CHEBI:57634"/>
        <dbReference type="ChEBI" id="CHEBI:58225"/>
        <dbReference type="EC" id="5.3.1.9"/>
    </reaction>
</comment>
<dbReference type="GO" id="GO:0006096">
    <property type="term" value="P:glycolytic process"/>
    <property type="evidence" value="ECO:0007669"/>
    <property type="project" value="UniProtKB-UniRule"/>
</dbReference>
<comment type="pathway">
    <text evidence="7">Carbohydrate biosynthesis; gluconeogenesis.</text>
</comment>
<dbReference type="Gene3D" id="3.40.50.10490">
    <property type="entry name" value="Glucose-6-phosphate isomerase like protein, domain 1"/>
    <property type="match status" value="2"/>
</dbReference>
<evidence type="ECO:0000256" key="8">
    <source>
        <dbReference type="RuleBase" id="RU000612"/>
    </source>
</evidence>
<dbReference type="InterPro" id="IPR023096">
    <property type="entry name" value="G6P_Isomerase_C"/>
</dbReference>
<dbReference type="GO" id="GO:0051156">
    <property type="term" value="P:glucose 6-phosphate metabolic process"/>
    <property type="evidence" value="ECO:0007669"/>
    <property type="project" value="TreeGrafter"/>
</dbReference>
<gene>
    <name evidence="7" type="primary">pgi</name>
    <name evidence="9" type="ORF">AZ34_15580</name>
</gene>
<keyword evidence="4 7" id="KW-0324">Glycolysis</keyword>
<evidence type="ECO:0000313" key="9">
    <source>
        <dbReference type="EMBL" id="EYC52336.1"/>
    </source>
</evidence>
<dbReference type="CDD" id="cd05015">
    <property type="entry name" value="SIS_PGI_1"/>
    <property type="match status" value="1"/>
</dbReference>
<dbReference type="GO" id="GO:0004347">
    <property type="term" value="F:glucose-6-phosphate isomerase activity"/>
    <property type="evidence" value="ECO:0007669"/>
    <property type="project" value="UniProtKB-UniRule"/>
</dbReference>
<dbReference type="Gene3D" id="1.10.1390.10">
    <property type="match status" value="1"/>
</dbReference>
<evidence type="ECO:0000256" key="3">
    <source>
        <dbReference type="ARBA" id="ARBA00022432"/>
    </source>
</evidence>
<accession>A0A016XKF1</accession>
<name>A0A016XKF1_9BURK</name>
<evidence type="ECO:0000256" key="1">
    <source>
        <dbReference type="ARBA" id="ARBA00004926"/>
    </source>
</evidence>
<dbReference type="UniPathway" id="UPA00138"/>
<dbReference type="PROSITE" id="PS00174">
    <property type="entry name" value="P_GLUCOSE_ISOMERASE_2"/>
    <property type="match status" value="1"/>
</dbReference>
<dbReference type="RefSeq" id="WP_035609604.1">
    <property type="nucleotide sequence ID" value="NZ_JEMG01000001.1"/>
</dbReference>
<dbReference type="Pfam" id="PF00342">
    <property type="entry name" value="PGI"/>
    <property type="match status" value="1"/>
</dbReference>
<dbReference type="InterPro" id="IPR046348">
    <property type="entry name" value="SIS_dom_sf"/>
</dbReference>